<dbReference type="Pfam" id="PF13476">
    <property type="entry name" value="AAA_23"/>
    <property type="match status" value="1"/>
</dbReference>
<reference evidence="3" key="2">
    <citation type="journal article" date="2017" name="Sci. Rep.">
        <title>Characterization of a new member of Iridoviridae, Shrimp hemocyte iridescent virus (SHIV), found in white leg shrimp (Litopenaeus vannamei).</title>
        <authorList>
            <person name="Qiu L."/>
            <person name="Chen M.M."/>
            <person name="Wan X.Y."/>
            <person name="Li C."/>
            <person name="Zhang Q.L."/>
            <person name="Wang R.Y."/>
            <person name="Cheng D.Y."/>
            <person name="Dong X."/>
            <person name="Yang B."/>
            <person name="Wang X.H."/>
            <person name="Xiang J.H."/>
            <person name="Huang J."/>
        </authorList>
    </citation>
    <scope>NUCLEOTIDE SEQUENCE [LARGE SCALE GENOMIC DNA]</scope>
    <source>
        <strain evidence="3">20141215</strain>
    </source>
</reference>
<organism evidence="3">
    <name type="scientific">Shrimp hemocyte iridescent virus</name>
    <dbReference type="NCBI Taxonomy" id="2039780"/>
    <lineage>
        <taxon>Viruses</taxon>
        <taxon>Varidnaviria</taxon>
        <taxon>Bamfordvirae</taxon>
        <taxon>Nucleocytoviricota</taxon>
        <taxon>Megaviricetes</taxon>
        <taxon>Pimascovirales</taxon>
        <taxon>Pimascovirales incertae sedis</taxon>
        <taxon>Iridoviridae</taxon>
        <taxon>Betairidovirinae</taxon>
        <taxon>Decapodiridovirus</taxon>
        <taxon>Decapodiridovirus litopenaeus1</taxon>
        <taxon>Decapod iridescent virus 1</taxon>
    </lineage>
</organism>
<dbReference type="SUPFAM" id="SSF52540">
    <property type="entry name" value="P-loop containing nucleoside triphosphate hydrolases"/>
    <property type="match status" value="1"/>
</dbReference>
<keyword evidence="1" id="KW-0175">Coiled coil</keyword>
<evidence type="ECO:0000313" key="4">
    <source>
        <dbReference type="Proteomes" id="UP000297192"/>
    </source>
</evidence>
<feature type="coiled-coil region" evidence="1">
    <location>
        <begin position="353"/>
        <end position="383"/>
    </location>
</feature>
<feature type="coiled-coil region" evidence="1">
    <location>
        <begin position="189"/>
        <end position="223"/>
    </location>
</feature>
<evidence type="ECO:0000256" key="1">
    <source>
        <dbReference type="SAM" id="Coils"/>
    </source>
</evidence>
<dbReference type="InterPro" id="IPR027417">
    <property type="entry name" value="P-loop_NTPase"/>
</dbReference>
<reference evidence="3" key="1">
    <citation type="journal article" date="2017" name="Arch. Virol.">
        <title>Complete genome sequence of shrimp hemocyte iridescent virus (SHIV) isolated from white leg shrimp, Litopenaeus vannamei.</title>
        <authorList>
            <person name="Qiu L."/>
            <person name="Chen M.M."/>
            <person name="Wang R.Y."/>
            <person name="Wan X.Y."/>
            <person name="Li C."/>
            <person name="Zhang Q.L."/>
            <person name="Dong X."/>
            <person name="Yang B."/>
            <person name="Xiang J.H."/>
            <person name="Huang J."/>
        </authorList>
    </citation>
    <scope>NUCLEOTIDE SEQUENCE [LARGE SCALE GENOMIC DNA]</scope>
    <source>
        <strain evidence="3">20141215</strain>
    </source>
</reference>
<dbReference type="Gene3D" id="3.40.50.300">
    <property type="entry name" value="P-loop containing nucleotide triphosphate hydrolases"/>
    <property type="match status" value="2"/>
</dbReference>
<accession>A0A291B0M7</accession>
<dbReference type="GO" id="GO:0016887">
    <property type="term" value="F:ATP hydrolysis activity"/>
    <property type="evidence" value="ECO:0007669"/>
    <property type="project" value="InterPro"/>
</dbReference>
<dbReference type="GeneID" id="65099810"/>
<dbReference type="PANTHER" id="PTHR32114">
    <property type="entry name" value="ABC TRANSPORTER ABCH.3"/>
    <property type="match status" value="1"/>
</dbReference>
<dbReference type="Proteomes" id="UP000297192">
    <property type="component" value="Segment"/>
</dbReference>
<name>A0A291B0M7_9VIRU</name>
<dbReference type="RefSeq" id="YP_010084790.1">
    <property type="nucleotide sequence ID" value="NC_055165.1"/>
</dbReference>
<dbReference type="InterPro" id="IPR038729">
    <property type="entry name" value="Rad50/SbcC_AAA"/>
</dbReference>
<dbReference type="GO" id="GO:0006302">
    <property type="term" value="P:double-strand break repair"/>
    <property type="evidence" value="ECO:0007669"/>
    <property type="project" value="InterPro"/>
</dbReference>
<proteinExistence type="predicted"/>
<protein>
    <submittedName>
        <fullName evidence="3">DNA double-strand break repair rad50 ATPase-like protein</fullName>
    </submittedName>
</protein>
<dbReference type="KEGG" id="vg:65099810"/>
<feature type="domain" description="Rad50/SbcC-type AAA" evidence="2">
    <location>
        <begin position="3"/>
        <end position="245"/>
    </location>
</feature>
<gene>
    <name evidence="3" type="primary">38R</name>
</gene>
<dbReference type="PANTHER" id="PTHR32114:SF2">
    <property type="entry name" value="ABC TRANSPORTER ABCH.3"/>
    <property type="match status" value="1"/>
</dbReference>
<sequence length="659" mass="75910">MIKIQLKNFRIFQSAEFTFDENFCLISGKSGRGKSTIFMAIMFAITGEGKKLQRLGGKSCSVTLTTDVMKITRTKGPNTVHVHYEGKDYEKADAQALIDKHFDQYSIGYVTQNDGNKFFITMSPNDKIKFIEKMAFGEENVDNLVAKCKNLIKERKTEMMLTTKQRETTEDMLNSLKIKKRDVDDETTEEEYEKQIQTKKQKMEKLKTKLNQTQNLIKMKETAEQKLDAIPQVEQSLETLDEELQKITSHKTSWEKYQRAMKNLGTHSDIPESELETKIDNLKKIINLESQTQDFDKVKSTISDLEKKIKTSMIHMKCPSCKTKVAMWCNKLIIPEEDSKSSKTGKVLTVDESKTIEEKLLNQKVKLKEIETKRQELKELKDARDDSEGCIKSCIRGCANGCLKRELEKLLKIKEDDAKYFKQKTICDSLKTEKPEYPSNAEKKIKEQQKHIYERKEKENTLSEIKIKHDPDDLYNDISKLEKFIDQLSEDKEGVKSAKYWKMVESLLEKESELNVIYPKSVKLLEIIKEAEKLAIEKVIDEINLHAQIYIDNFFSSSNLNVRLVFDGVKLTVNVNNNGFETDLYCLSGGEFARVNLAFTIAIAEINHSRILLLDECIASLDQETTEDVVNTIKLNFKGMVLFIAHQTTLGVFDKVIEL</sequence>
<evidence type="ECO:0000259" key="2">
    <source>
        <dbReference type="Pfam" id="PF13476"/>
    </source>
</evidence>
<evidence type="ECO:0000313" key="3">
    <source>
        <dbReference type="EMBL" id="ATE87047.1"/>
    </source>
</evidence>
<keyword evidence="4" id="KW-1185">Reference proteome</keyword>
<dbReference type="EMBL" id="MF599468">
    <property type="protein sequence ID" value="ATE87047.1"/>
    <property type="molecule type" value="Genomic_DNA"/>
</dbReference>